<organism evidence="3 4">
    <name type="scientific">Methylocystis bryophila</name>
    <dbReference type="NCBI Taxonomy" id="655015"/>
    <lineage>
        <taxon>Bacteria</taxon>
        <taxon>Pseudomonadati</taxon>
        <taxon>Pseudomonadota</taxon>
        <taxon>Alphaproteobacteria</taxon>
        <taxon>Hyphomicrobiales</taxon>
        <taxon>Methylocystaceae</taxon>
        <taxon>Methylocystis</taxon>
    </lineage>
</organism>
<gene>
    <name evidence="3" type="ORF">B1812_10645</name>
</gene>
<keyword evidence="1" id="KW-0472">Membrane</keyword>
<accession>A0A1W6MV37</accession>
<keyword evidence="1" id="KW-1134">Transmembrane beta strand</keyword>
<proteinExistence type="inferred from homology"/>
<evidence type="ECO:0000313" key="4">
    <source>
        <dbReference type="Proteomes" id="UP000193978"/>
    </source>
</evidence>
<dbReference type="Proteomes" id="UP000193978">
    <property type="component" value="Chromosome"/>
</dbReference>
<dbReference type="InterPro" id="IPR037066">
    <property type="entry name" value="Plug_dom_sf"/>
</dbReference>
<dbReference type="EMBL" id="CP019948">
    <property type="protein sequence ID" value="ARN81454.1"/>
    <property type="molecule type" value="Genomic_DNA"/>
</dbReference>
<sequence length="88" mass="9352">MLLLTGMLSLAAAPEALAKKRKTHAGPGAALAEHGYYTPYLTGPNGERTPIMEVPGSATVINRQILDDQQATTLEQALRNVSGVTVRH</sequence>
<dbReference type="Pfam" id="PF07715">
    <property type="entry name" value="Plug"/>
    <property type="match status" value="1"/>
</dbReference>
<dbReference type="PROSITE" id="PS52016">
    <property type="entry name" value="TONB_DEPENDENT_REC_3"/>
    <property type="match status" value="1"/>
</dbReference>
<evidence type="ECO:0000256" key="1">
    <source>
        <dbReference type="PROSITE-ProRule" id="PRU01360"/>
    </source>
</evidence>
<evidence type="ECO:0000313" key="3">
    <source>
        <dbReference type="EMBL" id="ARN81454.1"/>
    </source>
</evidence>
<dbReference type="GO" id="GO:0009279">
    <property type="term" value="C:cell outer membrane"/>
    <property type="evidence" value="ECO:0007669"/>
    <property type="project" value="UniProtKB-SubCell"/>
</dbReference>
<feature type="domain" description="TonB-dependent receptor plug" evidence="2">
    <location>
        <begin position="51"/>
        <end position="86"/>
    </location>
</feature>
<name>A0A1W6MV37_9HYPH</name>
<reference evidence="3 4" key="1">
    <citation type="submission" date="2017-02" db="EMBL/GenBank/DDBJ databases">
        <authorList>
            <person name="Peterson S.W."/>
        </authorList>
    </citation>
    <scope>NUCLEOTIDE SEQUENCE [LARGE SCALE GENOMIC DNA]</scope>
    <source>
        <strain evidence="3 4">S285</strain>
    </source>
</reference>
<keyword evidence="1" id="KW-0812">Transmembrane</keyword>
<dbReference type="KEGG" id="mbry:B1812_10645"/>
<evidence type="ECO:0000259" key="2">
    <source>
        <dbReference type="Pfam" id="PF07715"/>
    </source>
</evidence>
<dbReference type="AlphaFoldDB" id="A0A1W6MV37"/>
<dbReference type="SUPFAM" id="SSF56935">
    <property type="entry name" value="Porins"/>
    <property type="match status" value="1"/>
</dbReference>
<keyword evidence="1" id="KW-0998">Cell outer membrane</keyword>
<dbReference type="Gene3D" id="2.170.130.10">
    <property type="entry name" value="TonB-dependent receptor, plug domain"/>
    <property type="match status" value="1"/>
</dbReference>
<comment type="similarity">
    <text evidence="1">Belongs to the TonB-dependent receptor family.</text>
</comment>
<keyword evidence="4" id="KW-1185">Reference proteome</keyword>
<dbReference type="STRING" id="655015.B1812_10645"/>
<comment type="subcellular location">
    <subcellularLocation>
        <location evidence="1">Cell outer membrane</location>
        <topology evidence="1">Multi-pass membrane protein</topology>
    </subcellularLocation>
</comment>
<dbReference type="InterPro" id="IPR039426">
    <property type="entry name" value="TonB-dep_rcpt-like"/>
</dbReference>
<keyword evidence="1" id="KW-0813">Transport</keyword>
<dbReference type="InterPro" id="IPR012910">
    <property type="entry name" value="Plug_dom"/>
</dbReference>
<protein>
    <recommendedName>
        <fullName evidence="2">TonB-dependent receptor plug domain-containing protein</fullName>
    </recommendedName>
</protein>